<dbReference type="EMBL" id="JBGFTU010000009">
    <property type="protein sequence ID" value="MEZ0165059.1"/>
    <property type="molecule type" value="Genomic_DNA"/>
</dbReference>
<evidence type="ECO:0000313" key="2">
    <source>
        <dbReference type="Proteomes" id="UP001565927"/>
    </source>
</evidence>
<evidence type="ECO:0000313" key="1">
    <source>
        <dbReference type="EMBL" id="MEZ0165059.1"/>
    </source>
</evidence>
<organism evidence="1 2">
    <name type="scientific">Kineococcus halophytocola</name>
    <dbReference type="NCBI Taxonomy" id="3234027"/>
    <lineage>
        <taxon>Bacteria</taxon>
        <taxon>Bacillati</taxon>
        <taxon>Actinomycetota</taxon>
        <taxon>Actinomycetes</taxon>
        <taxon>Kineosporiales</taxon>
        <taxon>Kineosporiaceae</taxon>
        <taxon>Kineococcus</taxon>
    </lineage>
</organism>
<reference evidence="1 2" key="1">
    <citation type="submission" date="2024-07" db="EMBL/GenBank/DDBJ databases">
        <authorList>
            <person name="Thanompreechachai J."/>
            <person name="Duangmal K."/>
        </authorList>
    </citation>
    <scope>NUCLEOTIDE SEQUENCE [LARGE SCALE GENOMIC DNA]</scope>
    <source>
        <strain evidence="1 2">LSe6-4</strain>
    </source>
</reference>
<accession>A0ABV4H0H0</accession>
<dbReference type="Proteomes" id="UP001565927">
    <property type="component" value="Unassembled WGS sequence"/>
</dbReference>
<dbReference type="Gene3D" id="3.40.50.300">
    <property type="entry name" value="P-loop containing nucleotide triphosphate hydrolases"/>
    <property type="match status" value="1"/>
</dbReference>
<comment type="caution">
    <text evidence="1">The sequence shown here is derived from an EMBL/GenBank/DDBJ whole genome shotgun (WGS) entry which is preliminary data.</text>
</comment>
<name>A0ABV4H0H0_9ACTN</name>
<dbReference type="RefSeq" id="WP_370441278.1">
    <property type="nucleotide sequence ID" value="NZ_JBGFTU010000009.1"/>
</dbReference>
<keyword evidence="1" id="KW-0547">Nucleotide-binding</keyword>
<gene>
    <name evidence="1" type="ORF">AB2L27_09815</name>
</gene>
<dbReference type="GO" id="GO:0005524">
    <property type="term" value="F:ATP binding"/>
    <property type="evidence" value="ECO:0007669"/>
    <property type="project" value="UniProtKB-KW"/>
</dbReference>
<dbReference type="InterPro" id="IPR027417">
    <property type="entry name" value="P-loop_NTPase"/>
</dbReference>
<protein>
    <submittedName>
        <fullName evidence="1">ATP-binding protein</fullName>
    </submittedName>
</protein>
<dbReference type="SUPFAM" id="SSF52540">
    <property type="entry name" value="P-loop containing nucleoside triphosphate hydrolases"/>
    <property type="match status" value="1"/>
</dbReference>
<keyword evidence="1" id="KW-0067">ATP-binding</keyword>
<keyword evidence="2" id="KW-1185">Reference proteome</keyword>
<sequence length="410" mass="44209">MRSAVNNPFNPGSDIVPAVWAGRTVQLSDWRNVVRPRLARGLPERGRTILGEPGLGKSALVRKIATEAAACGDWVTSQVRVPLGSDPLKLVADALLTLAHVAGLPARREKRLKDLLGRVESIAASGVSLALREGDGPDPHVVLTDLLIEIGRAAMKEEAVCLIHIDEVQNITDERALSQLLIALGDAITHRLIVTAPGDVRIEASLPIAVYLTGLPEFEDRAGAHKGATFARRFAMTVLEAIDDDDLTLALQEFVTPGWVIADDRGGVASIRMTQEAVAALVDLCRGEPFLFQVAGQQAWYAGDDALITADQVTAGWEVAQREAAAHVERILGRLPHRERDFLEAMAQLPPTDRTLTRIADLAGFPAAAAAGPTSQRLDTVRGIIGRGKPYSFRHRAVEAYLTSDWPTLT</sequence>
<proteinExistence type="predicted"/>